<accession>A0A157Z8Q0</accession>
<evidence type="ECO:0000313" key="2">
    <source>
        <dbReference type="EMBL" id="SAK41833.1"/>
    </source>
</evidence>
<keyword evidence="3" id="KW-1185">Reference proteome</keyword>
<feature type="region of interest" description="Disordered" evidence="1">
    <location>
        <begin position="42"/>
        <end position="85"/>
    </location>
</feature>
<evidence type="ECO:0000256" key="1">
    <source>
        <dbReference type="SAM" id="MobiDB-lite"/>
    </source>
</evidence>
<sequence>MTINKKQSSKAVTEIAEKTLHDPHASKIAKRFAGSVLAQRHTSKQTGAAMEHKASQALRSPKYSEETRTMAASLVAQSNKERKSK</sequence>
<proteinExistence type="predicted"/>
<reference evidence="3" key="1">
    <citation type="submission" date="2016-01" db="EMBL/GenBank/DDBJ databases">
        <authorList>
            <person name="Peeters Charlotte."/>
        </authorList>
    </citation>
    <scope>NUCLEOTIDE SEQUENCE [LARGE SCALE GENOMIC DNA]</scope>
</reference>
<dbReference type="OrthoDB" id="7874037at2"/>
<dbReference type="RefSeq" id="WP_061158358.1">
    <property type="nucleotide sequence ID" value="NZ_FCOI02000001.1"/>
</dbReference>
<protein>
    <submittedName>
        <fullName evidence="2">Uncharacterized protein</fullName>
    </submittedName>
</protein>
<evidence type="ECO:0000313" key="3">
    <source>
        <dbReference type="Proteomes" id="UP000054624"/>
    </source>
</evidence>
<dbReference type="STRING" id="1777137.AWB76_00325"/>
<organism evidence="2 3">
    <name type="scientific">Caballeronia temeraria</name>
    <dbReference type="NCBI Taxonomy" id="1777137"/>
    <lineage>
        <taxon>Bacteria</taxon>
        <taxon>Pseudomonadati</taxon>
        <taxon>Pseudomonadota</taxon>
        <taxon>Betaproteobacteria</taxon>
        <taxon>Burkholderiales</taxon>
        <taxon>Burkholderiaceae</taxon>
        <taxon>Caballeronia</taxon>
    </lineage>
</organism>
<name>A0A157Z8Q0_9BURK</name>
<dbReference type="AlphaFoldDB" id="A0A157Z8Q0"/>
<dbReference type="Proteomes" id="UP000054624">
    <property type="component" value="Unassembled WGS sequence"/>
</dbReference>
<gene>
    <name evidence="2" type="ORF">AWB76_00325</name>
</gene>
<dbReference type="EMBL" id="FCOI02000001">
    <property type="protein sequence ID" value="SAK41833.1"/>
    <property type="molecule type" value="Genomic_DNA"/>
</dbReference>